<organism evidence="1 2">
    <name type="scientific">Candidatus Woesebacteria bacterium GW2011_GWA1_37_8</name>
    <dbReference type="NCBI Taxonomy" id="1618546"/>
    <lineage>
        <taxon>Bacteria</taxon>
        <taxon>Candidatus Woeseibacteriota</taxon>
    </lineage>
</organism>
<dbReference type="EMBL" id="LBTR01000006">
    <property type="protein sequence ID" value="KKQ46008.1"/>
    <property type="molecule type" value="Genomic_DNA"/>
</dbReference>
<dbReference type="AlphaFoldDB" id="A0A0G0HS70"/>
<evidence type="ECO:0000313" key="1">
    <source>
        <dbReference type="EMBL" id="KKQ46008.1"/>
    </source>
</evidence>
<sequence>MKIRKILLFILSLMFSATAIWVLLRTIAPITPRKIDTKFNLCSLDNITSWSIPQGNQPTSIYSIKSLKETKIVFSFDKVSERIILICKTSIPVDVLYKAKSLNLNINSNQKLTITAEIQRHGQGAELHNLIIDKSSDDNPQIISSELGKIRPKINWLTGDYDSVIFYLSPSNIESNLNLIIYGIFLN</sequence>
<gene>
    <name evidence="1" type="ORF">US62_C0006G0019</name>
</gene>
<name>A0A0G0HS70_9BACT</name>
<accession>A0A0G0HS70</accession>
<evidence type="ECO:0000313" key="2">
    <source>
        <dbReference type="Proteomes" id="UP000034603"/>
    </source>
</evidence>
<protein>
    <submittedName>
        <fullName evidence="1">Uncharacterized protein</fullName>
    </submittedName>
</protein>
<reference evidence="1 2" key="1">
    <citation type="journal article" date="2015" name="Nature">
        <title>rRNA introns, odd ribosomes, and small enigmatic genomes across a large radiation of phyla.</title>
        <authorList>
            <person name="Brown C.T."/>
            <person name="Hug L.A."/>
            <person name="Thomas B.C."/>
            <person name="Sharon I."/>
            <person name="Castelle C.J."/>
            <person name="Singh A."/>
            <person name="Wilkins M.J."/>
            <person name="Williams K.H."/>
            <person name="Banfield J.F."/>
        </authorList>
    </citation>
    <scope>NUCLEOTIDE SEQUENCE [LARGE SCALE GENOMIC DNA]</scope>
</reference>
<dbReference type="Proteomes" id="UP000034603">
    <property type="component" value="Unassembled WGS sequence"/>
</dbReference>
<comment type="caution">
    <text evidence="1">The sequence shown here is derived from an EMBL/GenBank/DDBJ whole genome shotgun (WGS) entry which is preliminary data.</text>
</comment>
<proteinExistence type="predicted"/>